<evidence type="ECO:0000313" key="3">
    <source>
        <dbReference type="Proteomes" id="UP000824469"/>
    </source>
</evidence>
<feature type="non-terminal residue" evidence="2">
    <location>
        <position position="67"/>
    </location>
</feature>
<dbReference type="EMBL" id="JAHRHJ020000006">
    <property type="protein sequence ID" value="KAH9311111.1"/>
    <property type="molecule type" value="Genomic_DNA"/>
</dbReference>
<proteinExistence type="predicted"/>
<organism evidence="2 3">
    <name type="scientific">Taxus chinensis</name>
    <name type="common">Chinese yew</name>
    <name type="synonym">Taxus wallichiana var. chinensis</name>
    <dbReference type="NCBI Taxonomy" id="29808"/>
    <lineage>
        <taxon>Eukaryota</taxon>
        <taxon>Viridiplantae</taxon>
        <taxon>Streptophyta</taxon>
        <taxon>Embryophyta</taxon>
        <taxon>Tracheophyta</taxon>
        <taxon>Spermatophyta</taxon>
        <taxon>Pinopsida</taxon>
        <taxon>Pinidae</taxon>
        <taxon>Conifers II</taxon>
        <taxon>Cupressales</taxon>
        <taxon>Taxaceae</taxon>
        <taxon>Taxus</taxon>
    </lineage>
</organism>
<sequence length="67" mass="8067">IVSREPIVYRHEEMDRDLPSPHMENPLEEEKDPWDNDDDVGVRVEFIDWMFTTWVAWMTGEGLKRGY</sequence>
<name>A0AA38FV85_TAXCH</name>
<evidence type="ECO:0000256" key="1">
    <source>
        <dbReference type="SAM" id="MobiDB-lite"/>
    </source>
</evidence>
<feature type="compositionally biased region" description="Acidic residues" evidence="1">
    <location>
        <begin position="26"/>
        <end position="36"/>
    </location>
</feature>
<reference evidence="2 3" key="1">
    <citation type="journal article" date="2021" name="Nat. Plants">
        <title>The Taxus genome provides insights into paclitaxel biosynthesis.</title>
        <authorList>
            <person name="Xiong X."/>
            <person name="Gou J."/>
            <person name="Liao Q."/>
            <person name="Li Y."/>
            <person name="Zhou Q."/>
            <person name="Bi G."/>
            <person name="Li C."/>
            <person name="Du R."/>
            <person name="Wang X."/>
            <person name="Sun T."/>
            <person name="Guo L."/>
            <person name="Liang H."/>
            <person name="Lu P."/>
            <person name="Wu Y."/>
            <person name="Zhang Z."/>
            <person name="Ro D.K."/>
            <person name="Shang Y."/>
            <person name="Huang S."/>
            <person name="Yan J."/>
        </authorList>
    </citation>
    <scope>NUCLEOTIDE SEQUENCE [LARGE SCALE GENOMIC DNA]</scope>
    <source>
        <strain evidence="2">Ta-2019</strain>
    </source>
</reference>
<gene>
    <name evidence="2" type="ORF">KI387_026146</name>
</gene>
<keyword evidence="3" id="KW-1185">Reference proteome</keyword>
<evidence type="ECO:0000313" key="2">
    <source>
        <dbReference type="EMBL" id="KAH9311111.1"/>
    </source>
</evidence>
<feature type="region of interest" description="Disordered" evidence="1">
    <location>
        <begin position="12"/>
        <end position="36"/>
    </location>
</feature>
<protein>
    <submittedName>
        <fullName evidence="2">Uncharacterized protein</fullName>
    </submittedName>
</protein>
<accession>A0AA38FV85</accession>
<comment type="caution">
    <text evidence="2">The sequence shown here is derived from an EMBL/GenBank/DDBJ whole genome shotgun (WGS) entry which is preliminary data.</text>
</comment>
<dbReference type="AlphaFoldDB" id="A0AA38FV85"/>
<feature type="non-terminal residue" evidence="2">
    <location>
        <position position="1"/>
    </location>
</feature>
<dbReference type="Proteomes" id="UP000824469">
    <property type="component" value="Unassembled WGS sequence"/>
</dbReference>